<feature type="domain" description="Transglutaminase-like" evidence="2">
    <location>
        <begin position="420"/>
        <end position="491"/>
    </location>
</feature>
<dbReference type="Proteomes" id="UP001216510">
    <property type="component" value="Chromosome"/>
</dbReference>
<name>A0ABY8BII5_9BURK</name>
<dbReference type="Pfam" id="PF01841">
    <property type="entry name" value="Transglut_core"/>
    <property type="match status" value="1"/>
</dbReference>
<dbReference type="EMBL" id="CP119083">
    <property type="protein sequence ID" value="WEF35745.1"/>
    <property type="molecule type" value="Genomic_DNA"/>
</dbReference>
<dbReference type="InterPro" id="IPR002931">
    <property type="entry name" value="Transglutaminase-like"/>
</dbReference>
<dbReference type="Gene3D" id="3.10.620.30">
    <property type="match status" value="1"/>
</dbReference>
<proteinExistence type="predicted"/>
<accession>A0ABY8BII5</accession>
<keyword evidence="4" id="KW-1185">Reference proteome</keyword>
<evidence type="ECO:0000259" key="2">
    <source>
        <dbReference type="SMART" id="SM00460"/>
    </source>
</evidence>
<feature type="transmembrane region" description="Helical" evidence="1">
    <location>
        <begin position="66"/>
        <end position="82"/>
    </location>
</feature>
<keyword evidence="1" id="KW-0472">Membrane</keyword>
<dbReference type="SUPFAM" id="SSF54001">
    <property type="entry name" value="Cysteine proteinases"/>
    <property type="match status" value="1"/>
</dbReference>
<feature type="transmembrane region" description="Helical" evidence="1">
    <location>
        <begin position="112"/>
        <end position="129"/>
    </location>
</feature>
<evidence type="ECO:0000313" key="3">
    <source>
        <dbReference type="EMBL" id="WEF35745.1"/>
    </source>
</evidence>
<dbReference type="InterPro" id="IPR052901">
    <property type="entry name" value="Bact_TGase-like"/>
</dbReference>
<dbReference type="InterPro" id="IPR038765">
    <property type="entry name" value="Papain-like_cys_pep_sf"/>
</dbReference>
<dbReference type="RefSeq" id="WP_277418393.1">
    <property type="nucleotide sequence ID" value="NZ_CP119083.1"/>
</dbReference>
<keyword evidence="1" id="KW-0812">Transmembrane</keyword>
<feature type="transmembrane region" description="Helical" evidence="1">
    <location>
        <begin position="168"/>
        <end position="187"/>
    </location>
</feature>
<dbReference type="PANTHER" id="PTHR42736">
    <property type="entry name" value="PROTEIN-GLUTAMINE GAMMA-GLUTAMYLTRANSFERASE"/>
    <property type="match status" value="1"/>
</dbReference>
<gene>
    <name evidence="3" type="ORF">PX653_13655</name>
</gene>
<dbReference type="SMART" id="SM00460">
    <property type="entry name" value="TGc"/>
    <property type="match status" value="1"/>
</dbReference>
<evidence type="ECO:0000256" key="1">
    <source>
        <dbReference type="SAM" id="Phobius"/>
    </source>
</evidence>
<dbReference type="InterPro" id="IPR021878">
    <property type="entry name" value="TgpA_N"/>
</dbReference>
<sequence length="672" mass="75225">MLGSMMRQPVLTRDKADTLLLVVAALLVIAPHFAHLPLWTSATVCVTLFWRALLTLRGRRLPPVWLLLPIALLAMAGVWYSYRTLLGRDPGVAMLALLLAFKLLEMHARRDLFVVLFLSFFLLLTNFFYSQTMLTAFGMAITLVVLLTAQLTFQYTGAVPPLTRRVRMAGKIALLATPLAALLFIGFPRIQGPLWGLPGDARSARTGISDTMAPGSMTNLALSEEVAFRVRFLDPAPAQNRLYWRGVVLSNYDGRTWSRIGGTPFRTPDQTRDGLTMRLGGQAIRHEVTMEPSERRYLFTLELTRPDLALAGQRVATSDELETYTLRPLQQRVRYRATAHSEYTLQADLDPALTGKWLQLPPGFNPLTLELGARLRAAAAADRGGTLEIVHAVLQALRARRFEYTLEPALLGRDSVDEFLFRTRQGFCEHFAGSFVFLMRAAGVPARVVTGYQGGEFNPVDGYVTVRQSDAHAWAEVWIAGQGWRRIDPTAAVAPERVNGSLARALPQQAPFGFSGLIALQNDKDSWLSRLRFQFNAMNNAWNQWVLDYNPERQQTFLAELWDKVGTWRTPAAAALLGVLAWGWWRLRQARRADPVQAAYGRLCRQLADFGIVPVPGEGPHSLASRVRALPLPEERKAAYAEFLELYSALRYRALDDDERTRSAARLASLLR</sequence>
<protein>
    <submittedName>
        <fullName evidence="3">DUF3488 and transglutaminase-like domain-containing protein</fullName>
    </submittedName>
</protein>
<dbReference type="PANTHER" id="PTHR42736:SF1">
    <property type="entry name" value="PROTEIN-GLUTAMINE GAMMA-GLUTAMYLTRANSFERASE"/>
    <property type="match status" value="1"/>
</dbReference>
<keyword evidence="1" id="KW-1133">Transmembrane helix</keyword>
<evidence type="ECO:0000313" key="4">
    <source>
        <dbReference type="Proteomes" id="UP001216510"/>
    </source>
</evidence>
<feature type="transmembrane region" description="Helical" evidence="1">
    <location>
        <begin position="135"/>
        <end position="156"/>
    </location>
</feature>
<organism evidence="3 4">
    <name type="scientific">Pseudoduganella chitinolytica</name>
    <dbReference type="NCBI Taxonomy" id="34070"/>
    <lineage>
        <taxon>Bacteria</taxon>
        <taxon>Pseudomonadati</taxon>
        <taxon>Pseudomonadota</taxon>
        <taxon>Betaproteobacteria</taxon>
        <taxon>Burkholderiales</taxon>
        <taxon>Oxalobacteraceae</taxon>
        <taxon>Telluria group</taxon>
        <taxon>Pseudoduganella</taxon>
    </lineage>
</organism>
<dbReference type="Pfam" id="PF11992">
    <property type="entry name" value="TgpA_N"/>
    <property type="match status" value="1"/>
</dbReference>
<reference evidence="3 4" key="1">
    <citation type="submission" date="2023-02" db="EMBL/GenBank/DDBJ databases">
        <title>Gemone sequence of Telluria chitinolytica ACM 3522T.</title>
        <authorList>
            <person name="Frediansyah A."/>
            <person name="Miess H."/>
            <person name="Gross H."/>
        </authorList>
    </citation>
    <scope>NUCLEOTIDE SEQUENCE [LARGE SCALE GENOMIC DNA]</scope>
    <source>
        <strain evidence="3 4">ACM 3522</strain>
    </source>
</reference>
<dbReference type="InterPro" id="IPR025403">
    <property type="entry name" value="TgpA-like_C"/>
</dbReference>
<dbReference type="Pfam" id="PF13559">
    <property type="entry name" value="DUF4129"/>
    <property type="match status" value="1"/>
</dbReference>